<comment type="caution">
    <text evidence="2">The sequence shown here is derived from an EMBL/GenBank/DDBJ whole genome shotgun (WGS) entry which is preliminary data.</text>
</comment>
<evidence type="ECO:0000313" key="2">
    <source>
        <dbReference type="EMBL" id="PPQ32642.1"/>
    </source>
</evidence>
<dbReference type="AlphaFoldDB" id="A0A2S6NDE5"/>
<feature type="domain" description="Sulphotransferase Stf0" evidence="1">
    <location>
        <begin position="55"/>
        <end position="275"/>
    </location>
</feature>
<dbReference type="Pfam" id="PF09037">
    <property type="entry name" value="Sulphotransf"/>
    <property type="match status" value="1"/>
</dbReference>
<proteinExistence type="predicted"/>
<gene>
    <name evidence="2" type="ORF">CCS01_15505</name>
</gene>
<dbReference type="Gene3D" id="3.40.50.300">
    <property type="entry name" value="P-loop containing nucleotide triphosphate hydrolases"/>
    <property type="match status" value="1"/>
</dbReference>
<evidence type="ECO:0000259" key="1">
    <source>
        <dbReference type="Pfam" id="PF09037"/>
    </source>
</evidence>
<dbReference type="SUPFAM" id="SSF52540">
    <property type="entry name" value="P-loop containing nucleoside triphosphate hydrolases"/>
    <property type="match status" value="1"/>
</dbReference>
<protein>
    <recommendedName>
        <fullName evidence="1">Sulphotransferase Stf0 domain-containing protein</fullName>
    </recommendedName>
</protein>
<dbReference type="InterPro" id="IPR027417">
    <property type="entry name" value="P-loop_NTPase"/>
</dbReference>
<dbReference type="Proteomes" id="UP000239724">
    <property type="component" value="Unassembled WGS sequence"/>
</dbReference>
<evidence type="ECO:0000313" key="3">
    <source>
        <dbReference type="Proteomes" id="UP000239724"/>
    </source>
</evidence>
<organism evidence="2 3">
    <name type="scientific">Rhodopila globiformis</name>
    <name type="common">Rhodopseudomonas globiformis</name>
    <dbReference type="NCBI Taxonomy" id="1071"/>
    <lineage>
        <taxon>Bacteria</taxon>
        <taxon>Pseudomonadati</taxon>
        <taxon>Pseudomonadota</taxon>
        <taxon>Alphaproteobacteria</taxon>
        <taxon>Acetobacterales</taxon>
        <taxon>Acetobacteraceae</taxon>
        <taxon>Rhodopila</taxon>
    </lineage>
</organism>
<name>A0A2S6NDE5_RHOGL</name>
<accession>A0A2S6NDE5</accession>
<dbReference type="RefSeq" id="WP_104519744.1">
    <property type="nucleotide sequence ID" value="NZ_NHRY01000164.1"/>
</dbReference>
<dbReference type="OrthoDB" id="5562925at2"/>
<dbReference type="EMBL" id="NHRY01000164">
    <property type="protein sequence ID" value="PPQ32642.1"/>
    <property type="molecule type" value="Genomic_DNA"/>
</dbReference>
<keyword evidence="3" id="KW-1185">Reference proteome</keyword>
<reference evidence="2 3" key="1">
    <citation type="journal article" date="2018" name="Arch. Microbiol.">
        <title>New insights into the metabolic potential of the phototrophic purple bacterium Rhodopila globiformis DSM 161(T) from its draft genome sequence and evidence for a vanadium-dependent nitrogenase.</title>
        <authorList>
            <person name="Imhoff J.F."/>
            <person name="Rahn T."/>
            <person name="Kunzel S."/>
            <person name="Neulinger S.C."/>
        </authorList>
    </citation>
    <scope>NUCLEOTIDE SEQUENCE [LARGE SCALE GENOMIC DNA]</scope>
    <source>
        <strain evidence="2 3">DSM 161</strain>
    </source>
</reference>
<dbReference type="InterPro" id="IPR024628">
    <property type="entry name" value="Sulfotransferase_Stf0_dom"/>
</dbReference>
<sequence>MLTITEFVMEARHVREDLRIAPGRLLWKPMRYTEKQMTSELLDQPPFTGAPKKLFICSTPRSGSYMLCRYMINAGLGVPHEYFNPIIMREMAPRLGLGDAIRGLQWQRRTWRDQLPFGNPARTAEEAFLQRYLAALVPLRCQAGIFAAKVHHEHLVKVLENPTGRALLDGGVFIYLYREDLLKQAVSAQFAHLTGRWGVDDAVTTTPSQKPDFFNIKLLDNLLIGIAEQDRAWRVFLSRNCPTRLTISYEQLCEDPNRFLGRIARHVGINPASLRRNHGESRHFWPTDSGLPGKHDVARHYVHTVRTFREAKPVTDVPLHAMPFERVAR</sequence>